<dbReference type="InterPro" id="IPR011611">
    <property type="entry name" value="PfkB_dom"/>
</dbReference>
<evidence type="ECO:0000256" key="2">
    <source>
        <dbReference type="ARBA" id="ARBA00022679"/>
    </source>
</evidence>
<comment type="similarity">
    <text evidence="1">Belongs to the carbohydrate kinase PfkB family.</text>
</comment>
<evidence type="ECO:0000313" key="5">
    <source>
        <dbReference type="EMBL" id="TQR85092.1"/>
    </source>
</evidence>
<organism evidence="5 6">
    <name type="scientific">Mycolicibacterium hodleri</name>
    <dbReference type="NCBI Taxonomy" id="49897"/>
    <lineage>
        <taxon>Bacteria</taxon>
        <taxon>Bacillati</taxon>
        <taxon>Actinomycetota</taxon>
        <taxon>Actinomycetes</taxon>
        <taxon>Mycobacteriales</taxon>
        <taxon>Mycobacteriaceae</taxon>
        <taxon>Mycolicibacterium</taxon>
    </lineage>
</organism>
<feature type="domain" description="Carbohydrate kinase PfkB" evidence="4">
    <location>
        <begin position="11"/>
        <end position="288"/>
    </location>
</feature>
<dbReference type="Gene3D" id="3.40.1190.20">
    <property type="match status" value="1"/>
</dbReference>
<keyword evidence="6" id="KW-1185">Reference proteome</keyword>
<proteinExistence type="inferred from homology"/>
<evidence type="ECO:0000313" key="6">
    <source>
        <dbReference type="Proteomes" id="UP000315759"/>
    </source>
</evidence>
<dbReference type="Proteomes" id="UP000315759">
    <property type="component" value="Unassembled WGS sequence"/>
</dbReference>
<evidence type="ECO:0000259" key="4">
    <source>
        <dbReference type="Pfam" id="PF00294"/>
    </source>
</evidence>
<dbReference type="PANTHER" id="PTHR43320:SF2">
    <property type="entry name" value="2-DEHYDRO-3-DEOXYGLUCONOKINASE_2-DEHYDRO-3-DEOXYGALACTONOKINASE"/>
    <property type="match status" value="1"/>
</dbReference>
<dbReference type="InterPro" id="IPR002173">
    <property type="entry name" value="Carboh/pur_kinase_PfkB_CS"/>
</dbReference>
<accession>A0A544VYN4</accession>
<dbReference type="EMBL" id="VIFX01000024">
    <property type="protein sequence ID" value="TQR85092.1"/>
    <property type="molecule type" value="Genomic_DNA"/>
</dbReference>
<evidence type="ECO:0000256" key="1">
    <source>
        <dbReference type="ARBA" id="ARBA00010688"/>
    </source>
</evidence>
<dbReference type="SUPFAM" id="SSF53613">
    <property type="entry name" value="Ribokinase-like"/>
    <property type="match status" value="1"/>
</dbReference>
<dbReference type="InterPro" id="IPR052700">
    <property type="entry name" value="Carb_kinase_PfkB-like"/>
</dbReference>
<dbReference type="InterPro" id="IPR029056">
    <property type="entry name" value="Ribokinase-like"/>
</dbReference>
<name>A0A544VYN4_9MYCO</name>
<dbReference type="PANTHER" id="PTHR43320">
    <property type="entry name" value="SUGAR KINASE"/>
    <property type="match status" value="1"/>
</dbReference>
<gene>
    <name evidence="5" type="ORF">D8S82_18840</name>
</gene>
<sequence length="305" mass="32010">MALLRTRDIGSLRHVSEMVLGIGGAESNVAIGLRRLGVGVGWLGRVGDDALGERVTREIRAEGVEVVGIVDAQAPTGLMLKERPSPSSTAVFYYRAGSAGSRMRPEDVPAGWIEDAELLHVTGITALLSESARECLLASVSRARTAGVRVSFDVNYRSTLAPPDVAGPLLRTIAERADLVFGGADELRLLFPDADAAEAADRLVRGGCREVVVKHGADGAAVHSSGAVVEGPGFSVDVVDTVGAGDAFVAGYLSALLEKLDVPERLHRANACGAMLCMTPGDWESTPTLSDVERFCQPGADPVLR</sequence>
<dbReference type="AlphaFoldDB" id="A0A544VYN4"/>
<dbReference type="PROSITE" id="PS00584">
    <property type="entry name" value="PFKB_KINASES_2"/>
    <property type="match status" value="1"/>
</dbReference>
<dbReference type="CDD" id="cd01166">
    <property type="entry name" value="KdgK"/>
    <property type="match status" value="1"/>
</dbReference>
<evidence type="ECO:0000256" key="3">
    <source>
        <dbReference type="ARBA" id="ARBA00022777"/>
    </source>
</evidence>
<comment type="caution">
    <text evidence="5">The sequence shown here is derived from an EMBL/GenBank/DDBJ whole genome shotgun (WGS) entry which is preliminary data.</text>
</comment>
<keyword evidence="3 5" id="KW-0418">Kinase</keyword>
<keyword evidence="2" id="KW-0808">Transferase</keyword>
<dbReference type="GO" id="GO:0016301">
    <property type="term" value="F:kinase activity"/>
    <property type="evidence" value="ECO:0007669"/>
    <property type="project" value="UniProtKB-KW"/>
</dbReference>
<dbReference type="Pfam" id="PF00294">
    <property type="entry name" value="PfkB"/>
    <property type="match status" value="1"/>
</dbReference>
<reference evidence="5 6" key="1">
    <citation type="submission" date="2018-10" db="EMBL/GenBank/DDBJ databases">
        <title>Draft genome of Mycobacterium hodleri strain B.</title>
        <authorList>
            <person name="Amande T.J."/>
            <person name="Mcgenity T.J."/>
        </authorList>
    </citation>
    <scope>NUCLEOTIDE SEQUENCE [LARGE SCALE GENOMIC DNA]</scope>
    <source>
        <strain evidence="5 6">B</strain>
    </source>
</reference>
<protein>
    <submittedName>
        <fullName evidence="5">Sugar kinase</fullName>
    </submittedName>
</protein>